<organism evidence="2 3">
    <name type="scientific">Paraburkholderia caballeronis</name>
    <dbReference type="NCBI Taxonomy" id="416943"/>
    <lineage>
        <taxon>Bacteria</taxon>
        <taxon>Pseudomonadati</taxon>
        <taxon>Pseudomonadota</taxon>
        <taxon>Betaproteobacteria</taxon>
        <taxon>Burkholderiales</taxon>
        <taxon>Burkholderiaceae</taxon>
        <taxon>Paraburkholderia</taxon>
    </lineage>
</organism>
<keyword evidence="1" id="KW-0472">Membrane</keyword>
<accession>A0A1H7SSX2</accession>
<name>A0A1H7SSX2_9BURK</name>
<keyword evidence="3" id="KW-1185">Reference proteome</keyword>
<feature type="transmembrane region" description="Helical" evidence="1">
    <location>
        <begin position="108"/>
        <end position="129"/>
    </location>
</feature>
<evidence type="ECO:0000313" key="2">
    <source>
        <dbReference type="EMBL" id="SEL75469.1"/>
    </source>
</evidence>
<proteinExistence type="predicted"/>
<dbReference type="Proteomes" id="UP000199120">
    <property type="component" value="Unassembled WGS sequence"/>
</dbReference>
<reference evidence="3" key="1">
    <citation type="submission" date="2016-10" db="EMBL/GenBank/DDBJ databases">
        <authorList>
            <person name="Varghese N."/>
            <person name="Submissions S."/>
        </authorList>
    </citation>
    <scope>NUCLEOTIDE SEQUENCE [LARGE SCALE GENOMIC DNA]</scope>
    <source>
        <strain evidence="3">LMG 26416</strain>
    </source>
</reference>
<protein>
    <submittedName>
        <fullName evidence="2">Uncharacterized protein</fullName>
    </submittedName>
</protein>
<keyword evidence="1" id="KW-1133">Transmembrane helix</keyword>
<feature type="transmembrane region" description="Helical" evidence="1">
    <location>
        <begin position="18"/>
        <end position="34"/>
    </location>
</feature>
<dbReference type="AlphaFoldDB" id="A0A1H7SSX2"/>
<keyword evidence="1" id="KW-0812">Transmembrane</keyword>
<sequence length="144" mass="15986">MLEAFRCAISGASRRSPLFFHIAVVLVTVSLFRGNNWKAIAGKIAFVAIGFLFVFLFELYKGYRSAAGQPQLNGGQLWRRFVIVAVALSTIYIGLAVYLAVFSGNPDGLALLFPFYLILLFSCALPLFWEVRDLRAIENEGDSI</sequence>
<evidence type="ECO:0000313" key="3">
    <source>
        <dbReference type="Proteomes" id="UP000199120"/>
    </source>
</evidence>
<evidence type="ECO:0000256" key="1">
    <source>
        <dbReference type="SAM" id="Phobius"/>
    </source>
</evidence>
<feature type="transmembrane region" description="Helical" evidence="1">
    <location>
        <begin position="40"/>
        <end position="60"/>
    </location>
</feature>
<gene>
    <name evidence="2" type="ORF">SAMN05192542_1132</name>
</gene>
<feature type="transmembrane region" description="Helical" evidence="1">
    <location>
        <begin position="81"/>
        <end position="102"/>
    </location>
</feature>
<dbReference type="EMBL" id="FOAJ01000013">
    <property type="protein sequence ID" value="SEL75469.1"/>
    <property type="molecule type" value="Genomic_DNA"/>
</dbReference>
<dbReference type="STRING" id="416943.SAMN05445871_5127"/>